<protein>
    <submittedName>
        <fullName evidence="3">Uncharacterized protein</fullName>
    </submittedName>
</protein>
<reference evidence="4" key="1">
    <citation type="submission" date="2018-07" db="EMBL/GenBank/DDBJ databases">
        <authorList>
            <person name="Peiro R."/>
            <person name="Begona"/>
            <person name="Cbmso G."/>
            <person name="Lopez M."/>
            <person name="Gonzalez S."/>
        </authorList>
    </citation>
    <scope>NUCLEOTIDE SEQUENCE [LARGE SCALE GENOMIC DNA]</scope>
</reference>
<dbReference type="EMBL" id="UEYP01000001">
    <property type="protein sequence ID" value="SSC65769.1"/>
    <property type="molecule type" value="Genomic_DNA"/>
</dbReference>
<accession>A0A376AD46</accession>
<feature type="signal peptide" evidence="2">
    <location>
        <begin position="1"/>
        <end position="26"/>
    </location>
</feature>
<dbReference type="RefSeq" id="WP_115668809.1">
    <property type="nucleotide sequence ID" value="NZ_UEYP01000001.1"/>
</dbReference>
<dbReference type="AlphaFoldDB" id="A0A376AD46"/>
<keyword evidence="1" id="KW-1133">Transmembrane helix</keyword>
<sequence length="105" mass="11354">MRFIFRLASFGALCVAVIAATMDSIASVSASQFVVTPLRLAWVEIAPASLVGFRAFVETKIGASAWRMFDAWFLPQPAFAVLLGLALLLWMVGYKKPSPAGRFAA</sequence>
<keyword evidence="2" id="KW-0732">Signal</keyword>
<name>A0A376AD46_9HYPH</name>
<dbReference type="OrthoDB" id="8421292at2"/>
<evidence type="ECO:0000313" key="3">
    <source>
        <dbReference type="EMBL" id="SSC65769.1"/>
    </source>
</evidence>
<keyword evidence="4" id="KW-1185">Reference proteome</keyword>
<evidence type="ECO:0000313" key="4">
    <source>
        <dbReference type="Proteomes" id="UP000254764"/>
    </source>
</evidence>
<keyword evidence="1" id="KW-0812">Transmembrane</keyword>
<keyword evidence="1" id="KW-0472">Membrane</keyword>
<proteinExistence type="predicted"/>
<dbReference type="Proteomes" id="UP000254764">
    <property type="component" value="Unassembled WGS sequence"/>
</dbReference>
<gene>
    <name evidence="3" type="ORF">RHIZ70_1477</name>
</gene>
<evidence type="ECO:0000256" key="1">
    <source>
        <dbReference type="SAM" id="Phobius"/>
    </source>
</evidence>
<evidence type="ECO:0000256" key="2">
    <source>
        <dbReference type="SAM" id="SignalP"/>
    </source>
</evidence>
<feature type="chain" id="PRO_5016886057" evidence="2">
    <location>
        <begin position="27"/>
        <end position="105"/>
    </location>
</feature>
<feature type="transmembrane region" description="Helical" evidence="1">
    <location>
        <begin position="69"/>
        <end position="92"/>
    </location>
</feature>
<organism evidence="3 4">
    <name type="scientific">Ciceribacter selenitireducens ATCC BAA-1503</name>
    <dbReference type="NCBI Taxonomy" id="1336235"/>
    <lineage>
        <taxon>Bacteria</taxon>
        <taxon>Pseudomonadati</taxon>
        <taxon>Pseudomonadota</taxon>
        <taxon>Alphaproteobacteria</taxon>
        <taxon>Hyphomicrobiales</taxon>
        <taxon>Rhizobiaceae</taxon>
        <taxon>Ciceribacter</taxon>
    </lineage>
</organism>